<proteinExistence type="predicted"/>
<dbReference type="PANTHER" id="PTHR10492:SF57">
    <property type="entry name" value="ATP-DEPENDENT DNA HELICASE"/>
    <property type="match status" value="1"/>
</dbReference>
<sequence length="519" mass="60264">MQQDTNTENLERLVILPSSFTGGPRYMHERTQDAFSSFDRHDIISRVLHLKMKLMIDLLTKEKVFGETLCFMYSVKWQKRGLPHAHILLWLVHKIRPNDVYIIISAEFPNPNEDPILHNIIKMDMVHGPCGSLKTNSPCMQNGQWFPKAMNQQTITGEDGYPNYRRSSLQQGGFAAEIRLRGQQQMVVDNRWVVPYSPVLSKTFNAHINVEMCNSVMSVKYICKYVNKGSDQAEFQSGRYISSSEAVWRILSFPINERFPRLEYPRQTTLLAFFQLCQIDEFAKTLLYDEVPAYYIYDKQRGMFNRRKRGTPVDSSPGIFKDHVLGRVYMVHPLHIVRGPISFDALLKQVDDMQHPTFQAACRERGLMDDDQHWDAALNEACVSDNLRRLRHLFSVMLVFCALSDAALLWQKYQNNLAEDYIRDMHQSTNDLNNQQRQVIFNRCLNEIQDIVLSIGGNSLSYYGLPDPPSYEERDNREYSAERNYDSTELLNTLRVGIPALTNEQRNIFHRVCNSVIIL</sequence>
<evidence type="ECO:0000313" key="3">
    <source>
        <dbReference type="Proteomes" id="UP001549920"/>
    </source>
</evidence>
<name>A0ABR3H5U0_LOXSC</name>
<evidence type="ECO:0000313" key="2">
    <source>
        <dbReference type="EMBL" id="KAL0860054.1"/>
    </source>
</evidence>
<dbReference type="Pfam" id="PF14214">
    <property type="entry name" value="Helitron_like_N"/>
    <property type="match status" value="1"/>
</dbReference>
<organism evidence="2 3">
    <name type="scientific">Loxostege sticticalis</name>
    <name type="common">Beet webworm moth</name>
    <dbReference type="NCBI Taxonomy" id="481309"/>
    <lineage>
        <taxon>Eukaryota</taxon>
        <taxon>Metazoa</taxon>
        <taxon>Ecdysozoa</taxon>
        <taxon>Arthropoda</taxon>
        <taxon>Hexapoda</taxon>
        <taxon>Insecta</taxon>
        <taxon>Pterygota</taxon>
        <taxon>Neoptera</taxon>
        <taxon>Endopterygota</taxon>
        <taxon>Lepidoptera</taxon>
        <taxon>Glossata</taxon>
        <taxon>Ditrysia</taxon>
        <taxon>Pyraloidea</taxon>
        <taxon>Crambidae</taxon>
        <taxon>Pyraustinae</taxon>
        <taxon>Loxostege</taxon>
    </lineage>
</organism>
<gene>
    <name evidence="2" type="ORF">ABMA27_010369</name>
</gene>
<comment type="caution">
    <text evidence="2">The sequence shown here is derived from an EMBL/GenBank/DDBJ whole genome shotgun (WGS) entry which is preliminary data.</text>
</comment>
<accession>A0ABR3H5U0</accession>
<protein>
    <recommendedName>
        <fullName evidence="1">Helitron helicase-like domain-containing protein</fullName>
    </recommendedName>
</protein>
<evidence type="ECO:0000259" key="1">
    <source>
        <dbReference type="Pfam" id="PF14214"/>
    </source>
</evidence>
<dbReference type="InterPro" id="IPR025476">
    <property type="entry name" value="Helitron_helicase-like"/>
</dbReference>
<dbReference type="EMBL" id="JBEUOH010000026">
    <property type="protein sequence ID" value="KAL0860054.1"/>
    <property type="molecule type" value="Genomic_DNA"/>
</dbReference>
<keyword evidence="3" id="KW-1185">Reference proteome</keyword>
<reference evidence="2 3" key="1">
    <citation type="submission" date="2024-06" db="EMBL/GenBank/DDBJ databases">
        <title>A chromosome-level genome assembly of beet webworm, Loxostege sticticalis.</title>
        <authorList>
            <person name="Zhang Y."/>
        </authorList>
    </citation>
    <scope>NUCLEOTIDE SEQUENCE [LARGE SCALE GENOMIC DNA]</scope>
    <source>
        <strain evidence="2">AQ026</strain>
        <tissue evidence="2">Whole body</tissue>
    </source>
</reference>
<feature type="domain" description="Helitron helicase-like" evidence="1">
    <location>
        <begin position="39"/>
        <end position="89"/>
    </location>
</feature>
<dbReference type="Proteomes" id="UP001549920">
    <property type="component" value="Unassembled WGS sequence"/>
</dbReference>
<dbReference type="PANTHER" id="PTHR10492">
    <property type="match status" value="1"/>
</dbReference>